<dbReference type="SUPFAM" id="SSF81383">
    <property type="entry name" value="F-box domain"/>
    <property type="match status" value="1"/>
</dbReference>
<dbReference type="PANTHER" id="PTHR14136:SF17">
    <property type="entry name" value="BTB_POZ DOMAIN-CONTAINING PROTEIN KCTD9"/>
    <property type="match status" value="1"/>
</dbReference>
<dbReference type="PANTHER" id="PTHR14136">
    <property type="entry name" value="BTB_POZ DOMAIN-CONTAINING PROTEIN KCTD9"/>
    <property type="match status" value="1"/>
</dbReference>
<evidence type="ECO:0000256" key="1">
    <source>
        <dbReference type="SAM" id="MobiDB-lite"/>
    </source>
</evidence>
<feature type="region of interest" description="Disordered" evidence="1">
    <location>
        <begin position="936"/>
        <end position="1068"/>
    </location>
</feature>
<proteinExistence type="predicted"/>
<dbReference type="InterPro" id="IPR001810">
    <property type="entry name" value="F-box_dom"/>
</dbReference>
<sequence length="1068" mass="119233">MQRKSQQENSPPTLNPQEQLRLIRMEQQRKYKEQWLREKAKTLFAQLLALNDFFEDHVIPTGKNTDIFSSGQIADRYHYAVIELQPKLQDFLDELNDSDIDLNAVGRCMLENAGIVNVAADADQAFDLAHLNKLISLIKEKIDYVVNHINDRDSERQYHDKSIIVEIRLIKETLHSIMKRMHPEVEQEARETDSDAASLTADATEATDDDMAEPAAESNAFLLLPDEVLMNILETLPLTDLLNSRLISKTKTGVVDAVIEFVTRPGFIIRHLSHLDGIAGHQFTAFYQRTRRYQDLKRKVLAKEPLTNEEAVCYTLTRDCAALPDNLNQAMESLDLDDATRQHLELILLATKEIDYILTKTADMRYRDSGMVQHKFADNKDRLLSLLNEHHPQRFVNLLAGVDFSYMNLAGIDFSHLNLGGVILRDADLTGANLSGACLTNTDLTGALLRGIDLSTTDLGEANFSRANLAGSRLCGNSLRRADFEWAFIHQINLLDPEALHSVSTLRAYLRQFQKNISQHSPASQRKLQEQMLREIAAQIEQSDKLNQSEKIALLGAACAIVKPAKAIVGIFPFYDACQELKSRLQPSPHQKDKIEHPLKKEAAEILERIFKILNGTLSAAPAAPVRQAGRPHAVARVTRPEETRINGREFSREFKLLLECIHKDPSLNSRARITEALGISAETWHLLCLLSPVLLTPTEFPPSLVDTLPEVAGAENTDGDKRYASEVFDGAMFDIRKLQKIGLQDLESHLYEEEDFVIFDGNGRTEVRVKLGDLFITYCPGGKGSVSCTIAILDFEKRECRNVCNIDLGRYGSTPFEAFVPLDPYVNYGSATCTGWIYTPADVKCIAEAYALKKQLIEHVFASERINRAKKLIPVTHALGLHSHEGESHLASLPIEVLELACAYVYADIHKNKKGRQASPLAAVRVLSERVQQERSALPLDDEQEHSMQSCEKGKEKVVDKEKKNDKGKEKEKEKEKENRPASAMLAAPKGRQGLFAQANSAAPQQSGGATRASRRPAVQAQNTQGPTLFAGTPQQSGSTSSNRPGARRPKPVFLPDDRTSGSCLLS</sequence>
<evidence type="ECO:0000313" key="3">
    <source>
        <dbReference type="EMBL" id="VVC75763.1"/>
    </source>
</evidence>
<gene>
    <name evidence="3" type="primary">pipB2_2</name>
    <name evidence="3" type="ORF">AQUSIP_10570</name>
</gene>
<evidence type="ECO:0000313" key="4">
    <source>
        <dbReference type="Proteomes" id="UP000324194"/>
    </source>
</evidence>
<evidence type="ECO:0000259" key="2">
    <source>
        <dbReference type="PROSITE" id="PS50181"/>
    </source>
</evidence>
<organism evidence="3 4">
    <name type="scientific">Aquicella siphonis</name>
    <dbReference type="NCBI Taxonomy" id="254247"/>
    <lineage>
        <taxon>Bacteria</taxon>
        <taxon>Pseudomonadati</taxon>
        <taxon>Pseudomonadota</taxon>
        <taxon>Gammaproteobacteria</taxon>
        <taxon>Legionellales</taxon>
        <taxon>Coxiellaceae</taxon>
        <taxon>Aquicella</taxon>
    </lineage>
</organism>
<dbReference type="InterPro" id="IPR051082">
    <property type="entry name" value="Pentapeptide-BTB/POZ_domain"/>
</dbReference>
<dbReference type="Pfam" id="PF00646">
    <property type="entry name" value="F-box"/>
    <property type="match status" value="1"/>
</dbReference>
<dbReference type="Gene3D" id="2.160.20.80">
    <property type="entry name" value="E3 ubiquitin-protein ligase SopA"/>
    <property type="match status" value="1"/>
</dbReference>
<dbReference type="Proteomes" id="UP000324194">
    <property type="component" value="Chromosome 1"/>
</dbReference>
<dbReference type="InterPro" id="IPR001646">
    <property type="entry name" value="5peptide_repeat"/>
</dbReference>
<reference evidence="3 4" key="1">
    <citation type="submission" date="2019-08" db="EMBL/GenBank/DDBJ databases">
        <authorList>
            <person name="Guy L."/>
        </authorList>
    </citation>
    <scope>NUCLEOTIDE SEQUENCE [LARGE SCALE GENOMIC DNA]</scope>
    <source>
        <strain evidence="3 4">SGT-108</strain>
    </source>
</reference>
<name>A0A5E4PHA5_9COXI</name>
<feature type="compositionally biased region" description="Polar residues" evidence="1">
    <location>
        <begin position="999"/>
        <end position="1010"/>
    </location>
</feature>
<dbReference type="AlphaFoldDB" id="A0A5E4PHA5"/>
<dbReference type="KEGG" id="asip:AQUSIP_10570"/>
<dbReference type="RefSeq" id="WP_148339042.1">
    <property type="nucleotide sequence ID" value="NZ_LR699119.1"/>
</dbReference>
<feature type="domain" description="F-box" evidence="2">
    <location>
        <begin position="218"/>
        <end position="264"/>
    </location>
</feature>
<dbReference type="SMART" id="SM00256">
    <property type="entry name" value="FBOX"/>
    <property type="match status" value="1"/>
</dbReference>
<protein>
    <submittedName>
        <fullName evidence="3">Secreted effector protein pipB2</fullName>
    </submittedName>
</protein>
<feature type="compositionally biased region" description="Basic and acidic residues" evidence="1">
    <location>
        <begin position="953"/>
        <end position="981"/>
    </location>
</feature>
<dbReference type="Pfam" id="PF00805">
    <property type="entry name" value="Pentapeptide"/>
    <property type="match status" value="2"/>
</dbReference>
<keyword evidence="4" id="KW-1185">Reference proteome</keyword>
<accession>A0A5E4PHA5</accession>
<dbReference type="PROSITE" id="PS50181">
    <property type="entry name" value="FBOX"/>
    <property type="match status" value="1"/>
</dbReference>
<dbReference type="OrthoDB" id="5654006at2"/>
<dbReference type="SUPFAM" id="SSF141571">
    <property type="entry name" value="Pentapeptide repeat-like"/>
    <property type="match status" value="1"/>
</dbReference>
<dbReference type="InterPro" id="IPR036047">
    <property type="entry name" value="F-box-like_dom_sf"/>
</dbReference>
<dbReference type="EMBL" id="LR699119">
    <property type="protein sequence ID" value="VVC75763.1"/>
    <property type="molecule type" value="Genomic_DNA"/>
</dbReference>
<feature type="compositionally biased region" description="Polar residues" evidence="1">
    <location>
        <begin position="1021"/>
        <end position="1045"/>
    </location>
</feature>